<dbReference type="FunFam" id="2.60.40.10:FF:000104">
    <property type="entry name" value="Down syndrome cell adhesion molecule b"/>
    <property type="match status" value="1"/>
</dbReference>
<comment type="caution">
    <text evidence="1">The sequence shown here is derived from an EMBL/GenBank/DDBJ whole genome shotgun (WGS) entry which is preliminary data.</text>
</comment>
<evidence type="ECO:0000313" key="2">
    <source>
        <dbReference type="Proteomes" id="UP000324091"/>
    </source>
</evidence>
<proteinExistence type="predicted"/>
<name>A0A5C6PDN0_9TELE</name>
<dbReference type="Gene3D" id="2.60.40.10">
    <property type="entry name" value="Immunoglobulins"/>
    <property type="match status" value="1"/>
</dbReference>
<dbReference type="AlphaFoldDB" id="A0A5C6PDN0"/>
<dbReference type="Proteomes" id="UP000324091">
    <property type="component" value="Chromosome 12"/>
</dbReference>
<keyword evidence="2" id="KW-1185">Reference proteome</keyword>
<dbReference type="InterPro" id="IPR036179">
    <property type="entry name" value="Ig-like_dom_sf"/>
</dbReference>
<reference evidence="1 2" key="1">
    <citation type="submission" date="2019-04" db="EMBL/GenBank/DDBJ databases">
        <title>Chromosome genome assembly for Takifugu flavidus.</title>
        <authorList>
            <person name="Xiao S."/>
        </authorList>
    </citation>
    <scope>NUCLEOTIDE SEQUENCE [LARGE SCALE GENOMIC DNA]</scope>
    <source>
        <strain evidence="1">HTHZ2018</strain>
        <tissue evidence="1">Muscle</tissue>
    </source>
</reference>
<evidence type="ECO:0000313" key="1">
    <source>
        <dbReference type="EMBL" id="TWW77583.1"/>
    </source>
</evidence>
<gene>
    <name evidence="1" type="ORF">D4764_12G0009730</name>
</gene>
<organism evidence="1 2">
    <name type="scientific">Takifugu flavidus</name>
    <name type="common">sansaifugu</name>
    <dbReference type="NCBI Taxonomy" id="433684"/>
    <lineage>
        <taxon>Eukaryota</taxon>
        <taxon>Metazoa</taxon>
        <taxon>Chordata</taxon>
        <taxon>Craniata</taxon>
        <taxon>Vertebrata</taxon>
        <taxon>Euteleostomi</taxon>
        <taxon>Actinopterygii</taxon>
        <taxon>Neopterygii</taxon>
        <taxon>Teleostei</taxon>
        <taxon>Neoteleostei</taxon>
        <taxon>Acanthomorphata</taxon>
        <taxon>Eupercaria</taxon>
        <taxon>Tetraodontiformes</taxon>
        <taxon>Tetradontoidea</taxon>
        <taxon>Tetraodontidae</taxon>
        <taxon>Takifugu</taxon>
    </lineage>
</organism>
<sequence length="117" mass="12949">MLNRSVLLGVYVSPDKLRLFLCSQQLFDGAGVPQFQPIPLNSGSRVQLLSNGSLLIKHVLEDDSGFYLCKVSNDVGADVSKSMYLTIKKVSVPPKEVFEPITEVIAPPEEHFFTTHD</sequence>
<protein>
    <submittedName>
        <fullName evidence="1">Down syndrome cell adhesion molecule-like protein</fullName>
    </submittedName>
</protein>
<dbReference type="SUPFAM" id="SSF48726">
    <property type="entry name" value="Immunoglobulin"/>
    <property type="match status" value="1"/>
</dbReference>
<dbReference type="EMBL" id="RHFK02000004">
    <property type="protein sequence ID" value="TWW77583.1"/>
    <property type="molecule type" value="Genomic_DNA"/>
</dbReference>
<accession>A0A5C6PDN0</accession>
<dbReference type="InterPro" id="IPR013783">
    <property type="entry name" value="Ig-like_fold"/>
</dbReference>